<dbReference type="PANTHER" id="PTHR23079:SF55">
    <property type="entry name" value="RNA-DIRECTED RNA POLYMERASE"/>
    <property type="match status" value="1"/>
</dbReference>
<keyword evidence="3" id="KW-0696">RNA-directed RNA polymerase</keyword>
<dbReference type="EC" id="2.7.7.48" evidence="2"/>
<evidence type="ECO:0000256" key="8">
    <source>
        <dbReference type="ARBA" id="ARBA00048744"/>
    </source>
</evidence>
<dbReference type="InterPro" id="IPR057596">
    <property type="entry name" value="RDRP_core"/>
</dbReference>
<dbReference type="PANTHER" id="PTHR23079">
    <property type="entry name" value="RNA-DEPENDENT RNA POLYMERASE"/>
    <property type="match status" value="1"/>
</dbReference>
<keyword evidence="6" id="KW-0694">RNA-binding</keyword>
<evidence type="ECO:0000256" key="7">
    <source>
        <dbReference type="ARBA" id="ARBA00023158"/>
    </source>
</evidence>
<dbReference type="Pfam" id="PF26253">
    <property type="entry name" value="RdRP_head"/>
    <property type="match status" value="1"/>
</dbReference>
<dbReference type="Pfam" id="PF05183">
    <property type="entry name" value="RdRP"/>
    <property type="match status" value="1"/>
</dbReference>
<dbReference type="GO" id="GO:0003968">
    <property type="term" value="F:RNA-directed RNA polymerase activity"/>
    <property type="evidence" value="ECO:0007669"/>
    <property type="project" value="UniProtKB-KW"/>
</dbReference>
<dbReference type="InterPro" id="IPR058752">
    <property type="entry name" value="RDRP_C_head"/>
</dbReference>
<evidence type="ECO:0000256" key="6">
    <source>
        <dbReference type="ARBA" id="ARBA00022884"/>
    </source>
</evidence>
<evidence type="ECO:0000256" key="1">
    <source>
        <dbReference type="ARBA" id="ARBA00005762"/>
    </source>
</evidence>
<feature type="domain" description="RDRP C-terminal head" evidence="11">
    <location>
        <begin position="1060"/>
        <end position="1214"/>
    </location>
</feature>
<proteinExistence type="inferred from homology"/>
<evidence type="ECO:0000256" key="5">
    <source>
        <dbReference type="ARBA" id="ARBA00022695"/>
    </source>
</evidence>
<accession>A0A814WXC5</accession>
<dbReference type="GO" id="GO:0030422">
    <property type="term" value="P:siRNA processing"/>
    <property type="evidence" value="ECO:0007669"/>
    <property type="project" value="TreeGrafter"/>
</dbReference>
<sequence length="1537" mass="179177">MASNTIEKYPLNRRKHYVNRNFQIFDDINKSSSSNKKASSKVELKPNHHHHHPKPEFILSIHHKEGLDVDNGLRQLMTLLKESKGKEIYQYDSRTSLHIKGLDNIYYKTRKPLQTHNVCKRFKPGMPVWIYFKTTCEISEETKIANENDNIDYTPKERLHYGYRGRLQREQLKIKQQKQNQKQILSSANDPSTNLTSIHRNTPLSTICHLVTLGSFLDCGTFIAHTSTLPDIDKFELEFRSIPQSIYLRSIKNPDYLNTNDDLLYNKILYSVSISHDHIESYLILNHQDDFIDLFIPLLYVLKPIQEIELDDLGTRKRTRATRFHRFDTRHIAQSSVMHVRIPLLNTSSKMINDLASKLLENNIKVLYGNIKIVYIPNDYISPYENLQFGNYLCNYAWHMLMSLGYRLKDKLTDEFVSKLVDISNDSSLFYHALRDLWKTCKDNPFMDIYISLCNNTIKYADVGARWLFDCTTPNYCYVPRVIVTPTQILPQPMRPMKENRVLRGGRFGSSFAFCRVLLRDEDLVTMSAETVEQCRERILDLIKQDLTIAQTDYEYLHCSNSQLRDRSFWFYKPNNGNTAETIRNWMGDFRYEYSVSSYVTRMALCFTGSIKTFTIQKATEIEEIPDFKSFDGRYVFTDGIGKISEPMMRRVFEALDLNQTTGYLPCALQIRMAGMKGVLVKAPELGSREIIQVRRSQIKFECDHYDLEVIDYSKPCNLTLNRQVITLLSSLGVQDIAFLHIQNESRLRATMALLKCREAISLLDKVRFFEFEKISNSGIDISQEPFFRSLLIAAYRDRLRCLKQRSNISIPKTYGRAMFGIIDESRTLQYGEVFIQYTSNSQIESEIVLGYVAVTKNPCLYPGDIRILKAIDVPHLHHLHDCIVFPCNGNRPHTNEISGSDLDGDVYWVCWLPDLVPNLENQIDPLDYDTLEKKLLDHAITMDDVAEFLIDYMANDFLGELCNAHLAWADLELATSPRCIELAHDIAAVVDYPKTGINPVNDEKRRELKAPRYPDFMEKEIRTYSSRKVLGKIYRQARCAYDLHVQLEYVDQQHFIEIDETLLTDGFESYLDDAKRQYNLYCNKLQQILDLYDYSTEAELITGCQPLFLDEKRSYDAADVAGQDFKRLRTDTRREFLNEFIRYNEKQQHRKRDREITLISPDPKIARLQLQKASAWYYIAYTEEHDDHDHLIKSKSFAWIMWDFLCEIRSRKERIHHLSSRTISEALKSYYITMANVKSRHISNYENARTNLYKYLLEDQCEHLFEPAYSFLNIPELTGSRVRVIIDSHNNLDKSKTIINLNRQQYDIVPLNINKIKLFNKANRFYWKLLMQQPAIATVLEIAIDWAAKHQCFTRTDREGNKILVLKPEIFFERALKALFKDVPACYLPSFDDDADDNDENNKIINGSNGDDTVTSTSDDDEHSIKVTNKKLNADLFLTYEQWTNYMIDKWDFQAIAYNFQKLIRVCNDEKDICFLNVCHLLLLALQKIGITRTLDNAPIDLKDSLVYRLDQPINRTGPSAALNESISKVESIAPE</sequence>
<evidence type="ECO:0000313" key="14">
    <source>
        <dbReference type="Proteomes" id="UP000663860"/>
    </source>
</evidence>
<feature type="region of interest" description="Disordered" evidence="9">
    <location>
        <begin position="1399"/>
        <end position="1422"/>
    </location>
</feature>
<feature type="domain" description="RDRP core" evidence="10">
    <location>
        <begin position="484"/>
        <end position="1037"/>
    </location>
</feature>
<dbReference type="GO" id="GO:0003723">
    <property type="term" value="F:RNA binding"/>
    <property type="evidence" value="ECO:0007669"/>
    <property type="project" value="UniProtKB-KW"/>
</dbReference>
<comment type="caution">
    <text evidence="12">The sequence shown here is derived from an EMBL/GenBank/DDBJ whole genome shotgun (WGS) entry which is preliminary data.</text>
</comment>
<dbReference type="EMBL" id="CAJOBB010001106">
    <property type="protein sequence ID" value="CAF3809582.1"/>
    <property type="molecule type" value="Genomic_DNA"/>
</dbReference>
<dbReference type="EMBL" id="CAJNOE010000419">
    <property type="protein sequence ID" value="CAF1206720.1"/>
    <property type="molecule type" value="Genomic_DNA"/>
</dbReference>
<reference evidence="12" key="1">
    <citation type="submission" date="2021-02" db="EMBL/GenBank/DDBJ databases">
        <authorList>
            <person name="Nowell W R."/>
        </authorList>
    </citation>
    <scope>NUCLEOTIDE SEQUENCE</scope>
</reference>
<evidence type="ECO:0000313" key="13">
    <source>
        <dbReference type="EMBL" id="CAF3809582.1"/>
    </source>
</evidence>
<comment type="catalytic activity">
    <reaction evidence="8">
        <text>RNA(n) + a ribonucleoside 5'-triphosphate = RNA(n+1) + diphosphate</text>
        <dbReference type="Rhea" id="RHEA:21248"/>
        <dbReference type="Rhea" id="RHEA-COMP:14527"/>
        <dbReference type="Rhea" id="RHEA-COMP:17342"/>
        <dbReference type="ChEBI" id="CHEBI:33019"/>
        <dbReference type="ChEBI" id="CHEBI:61557"/>
        <dbReference type="ChEBI" id="CHEBI:140395"/>
        <dbReference type="EC" id="2.7.7.48"/>
    </reaction>
</comment>
<evidence type="ECO:0000256" key="3">
    <source>
        <dbReference type="ARBA" id="ARBA00022484"/>
    </source>
</evidence>
<organism evidence="12 14">
    <name type="scientific">Adineta steineri</name>
    <dbReference type="NCBI Taxonomy" id="433720"/>
    <lineage>
        <taxon>Eukaryota</taxon>
        <taxon>Metazoa</taxon>
        <taxon>Spiralia</taxon>
        <taxon>Gnathifera</taxon>
        <taxon>Rotifera</taxon>
        <taxon>Eurotatoria</taxon>
        <taxon>Bdelloidea</taxon>
        <taxon>Adinetida</taxon>
        <taxon>Adinetidae</taxon>
        <taxon>Adineta</taxon>
    </lineage>
</organism>
<keyword evidence="4" id="KW-0808">Transferase</keyword>
<dbReference type="GO" id="GO:0031380">
    <property type="term" value="C:nuclear RNA-directed RNA polymerase complex"/>
    <property type="evidence" value="ECO:0007669"/>
    <property type="project" value="TreeGrafter"/>
</dbReference>
<feature type="region of interest" description="Disordered" evidence="9">
    <location>
        <begin position="29"/>
        <end position="56"/>
    </location>
</feature>
<evidence type="ECO:0000256" key="2">
    <source>
        <dbReference type="ARBA" id="ARBA00012494"/>
    </source>
</evidence>
<evidence type="ECO:0000313" key="12">
    <source>
        <dbReference type="EMBL" id="CAF1206720.1"/>
    </source>
</evidence>
<gene>
    <name evidence="12" type="ORF">IZO911_LOCUS28936</name>
    <name evidence="13" type="ORF">KXQ929_LOCUS17539</name>
</gene>
<name>A0A814WXC5_9BILA</name>
<protein>
    <recommendedName>
        <fullName evidence="2">RNA-directed RNA polymerase</fullName>
        <ecNumber evidence="2">2.7.7.48</ecNumber>
    </recommendedName>
</protein>
<evidence type="ECO:0000259" key="11">
    <source>
        <dbReference type="Pfam" id="PF26253"/>
    </source>
</evidence>
<evidence type="ECO:0000259" key="10">
    <source>
        <dbReference type="Pfam" id="PF05183"/>
    </source>
</evidence>
<evidence type="ECO:0000256" key="4">
    <source>
        <dbReference type="ARBA" id="ARBA00022679"/>
    </source>
</evidence>
<evidence type="ECO:0000256" key="9">
    <source>
        <dbReference type="SAM" id="MobiDB-lite"/>
    </source>
</evidence>
<keyword evidence="5" id="KW-0548">Nucleotidyltransferase</keyword>
<dbReference type="Proteomes" id="UP000663868">
    <property type="component" value="Unassembled WGS sequence"/>
</dbReference>
<keyword evidence="7" id="KW-0943">RNA-mediated gene silencing</keyword>
<dbReference type="Proteomes" id="UP000663860">
    <property type="component" value="Unassembled WGS sequence"/>
</dbReference>
<comment type="similarity">
    <text evidence="1">Belongs to the RdRP family.</text>
</comment>
<dbReference type="InterPro" id="IPR007855">
    <property type="entry name" value="RDRP"/>
</dbReference>